<accession>A0A6B0V084</accession>
<evidence type="ECO:0000313" key="2">
    <source>
        <dbReference type="EMBL" id="MXU95439.1"/>
    </source>
</evidence>
<evidence type="ECO:0000256" key="1">
    <source>
        <dbReference type="SAM" id="MobiDB-lite"/>
    </source>
</evidence>
<sequence length="186" mass="20959">MYSCWRLVEAVANWTRHWLSLVMVVHARQLHPAFVTAYFDQTSAEHDAKEEPAVCPDNNPGWWRAAGKLLPGHEGAEKNGQKASLQELRLPTTAGQYSRWSGTKPTRGTLQEHWQHRSPSLPRPEGIPGMRRHRGKSRCPCVPRTIAMLAPGRLLEHSHLLHTVSPLSRTDVREGGPFFQSNTCFG</sequence>
<reference evidence="2" key="1">
    <citation type="submission" date="2019-12" db="EMBL/GenBank/DDBJ databases">
        <title>An insight into the sialome of adult female Ixodes ricinus ticks feeding for 6 days.</title>
        <authorList>
            <person name="Perner J."/>
            <person name="Ribeiro J.M.C."/>
        </authorList>
    </citation>
    <scope>NUCLEOTIDE SEQUENCE</scope>
    <source>
        <strain evidence="2">Semi-engorged</strain>
        <tissue evidence="2">Salivary glands</tissue>
    </source>
</reference>
<dbReference type="AlphaFoldDB" id="A0A6B0V084"/>
<dbReference type="EMBL" id="GIFC01013356">
    <property type="protein sequence ID" value="MXU95439.1"/>
    <property type="molecule type" value="Transcribed_RNA"/>
</dbReference>
<feature type="compositionally biased region" description="Polar residues" evidence="1">
    <location>
        <begin position="96"/>
        <end position="109"/>
    </location>
</feature>
<feature type="region of interest" description="Disordered" evidence="1">
    <location>
        <begin position="96"/>
        <end position="138"/>
    </location>
</feature>
<name>A0A6B0V084_IXORI</name>
<organism evidence="2">
    <name type="scientific">Ixodes ricinus</name>
    <name type="common">Common tick</name>
    <name type="synonym">Acarus ricinus</name>
    <dbReference type="NCBI Taxonomy" id="34613"/>
    <lineage>
        <taxon>Eukaryota</taxon>
        <taxon>Metazoa</taxon>
        <taxon>Ecdysozoa</taxon>
        <taxon>Arthropoda</taxon>
        <taxon>Chelicerata</taxon>
        <taxon>Arachnida</taxon>
        <taxon>Acari</taxon>
        <taxon>Parasitiformes</taxon>
        <taxon>Ixodida</taxon>
        <taxon>Ixodoidea</taxon>
        <taxon>Ixodidae</taxon>
        <taxon>Ixodinae</taxon>
        <taxon>Ixodes</taxon>
    </lineage>
</organism>
<proteinExistence type="predicted"/>
<protein>
    <submittedName>
        <fullName evidence="2">Putative secreted protein</fullName>
    </submittedName>
</protein>